<dbReference type="Pfam" id="PF00698">
    <property type="entry name" value="Acyl_transf_1"/>
    <property type="match status" value="1"/>
</dbReference>
<comment type="catalytic activity">
    <reaction evidence="4">
        <text>holo-[ACP] + malonyl-CoA = malonyl-[ACP] + CoA</text>
        <dbReference type="Rhea" id="RHEA:41792"/>
        <dbReference type="Rhea" id="RHEA-COMP:9623"/>
        <dbReference type="Rhea" id="RHEA-COMP:9685"/>
        <dbReference type="ChEBI" id="CHEBI:57287"/>
        <dbReference type="ChEBI" id="CHEBI:57384"/>
        <dbReference type="ChEBI" id="CHEBI:64479"/>
        <dbReference type="ChEBI" id="CHEBI:78449"/>
        <dbReference type="EC" id="2.3.1.39"/>
    </reaction>
</comment>
<evidence type="ECO:0000313" key="7">
    <source>
        <dbReference type="Proteomes" id="UP001500711"/>
    </source>
</evidence>
<evidence type="ECO:0000256" key="4">
    <source>
        <dbReference type="ARBA" id="ARBA00048462"/>
    </source>
</evidence>
<dbReference type="SUPFAM" id="SSF47336">
    <property type="entry name" value="ACP-like"/>
    <property type="match status" value="1"/>
</dbReference>
<dbReference type="InterPro" id="IPR036736">
    <property type="entry name" value="ACP-like_sf"/>
</dbReference>
<evidence type="ECO:0000256" key="3">
    <source>
        <dbReference type="ARBA" id="ARBA00023315"/>
    </source>
</evidence>
<dbReference type="SMART" id="SM00827">
    <property type="entry name" value="PKS_AT"/>
    <property type="match status" value="1"/>
</dbReference>
<dbReference type="EMBL" id="BAABBE010000045">
    <property type="protein sequence ID" value="GAA3683985.1"/>
    <property type="molecule type" value="Genomic_DNA"/>
</dbReference>
<organism evidence="6 7">
    <name type="scientific">Lentzea roselyniae</name>
    <dbReference type="NCBI Taxonomy" id="531940"/>
    <lineage>
        <taxon>Bacteria</taxon>
        <taxon>Bacillati</taxon>
        <taxon>Actinomycetota</taxon>
        <taxon>Actinomycetes</taxon>
        <taxon>Pseudonocardiales</taxon>
        <taxon>Pseudonocardiaceae</taxon>
        <taxon>Lentzea</taxon>
    </lineage>
</organism>
<dbReference type="PROSITE" id="PS50075">
    <property type="entry name" value="CARRIER"/>
    <property type="match status" value="1"/>
</dbReference>
<dbReference type="PANTHER" id="PTHR42681:SF1">
    <property type="entry name" value="MALONYL-COA-ACYL CARRIER PROTEIN TRANSACYLASE, MITOCHONDRIAL"/>
    <property type="match status" value="1"/>
</dbReference>
<dbReference type="SUPFAM" id="SSF55048">
    <property type="entry name" value="Probable ACP-binding domain of malonyl-CoA ACP transacylase"/>
    <property type="match status" value="1"/>
</dbReference>
<dbReference type="EC" id="2.3.1.39" evidence="1"/>
<dbReference type="InterPro" id="IPR050858">
    <property type="entry name" value="Mal-CoA-ACP_Trans/PKS_FabD"/>
</dbReference>
<dbReference type="Proteomes" id="UP001500711">
    <property type="component" value="Unassembled WGS sequence"/>
</dbReference>
<dbReference type="Pfam" id="PF00550">
    <property type="entry name" value="PP-binding"/>
    <property type="match status" value="1"/>
</dbReference>
<dbReference type="InterPro" id="IPR014043">
    <property type="entry name" value="Acyl_transferase_dom"/>
</dbReference>
<name>A0ABP7CCT5_9PSEU</name>
<evidence type="ECO:0000259" key="5">
    <source>
        <dbReference type="PROSITE" id="PS50075"/>
    </source>
</evidence>
<sequence length="439" mass="46959">MQRVAFLFPGQGSYVKGALSALAELSPDTAAVFTTINEVGRSLGEPTVTAEILGDRPLEKLVVEEPTGLQLAMFGISVALFTELRGRGVEPHVLVGHSVGEIAALTCAGAFDLADGARVVHLRNRVLSKYGAAGVMAAVGADAERVEALVRAVDDPRLVVACHNAPRQTVVSGPAAAVGQVVALATALGLWSRQLNAPQAYHSPVLIDAMEPLREALTDLRQRPLRHPVLSPVLGRPCRDDDDLVGLIVDHLRRPVLFMETVRFLHARNVTDFVECGARDILTELVLDTVPNVRVLPCLTRRTGLRDELDRVAGVLTGESADAGDHPAPARTEVVVPAEEPQPGPAPREAWSSHPPDRPGVLAELRAIYAAALEYPLELVEADADLEADLGVDSLKQTTLLANTWQHFGLSPLPTDFRISDFPTLDHIADLVLSLRGGA</sequence>
<dbReference type="InterPro" id="IPR016035">
    <property type="entry name" value="Acyl_Trfase/lysoPLipase"/>
</dbReference>
<evidence type="ECO:0000256" key="2">
    <source>
        <dbReference type="ARBA" id="ARBA00022679"/>
    </source>
</evidence>
<keyword evidence="2" id="KW-0808">Transferase</keyword>
<dbReference type="PANTHER" id="PTHR42681">
    <property type="entry name" value="MALONYL-COA-ACYL CARRIER PROTEIN TRANSACYLASE, MITOCHONDRIAL"/>
    <property type="match status" value="1"/>
</dbReference>
<gene>
    <name evidence="6" type="ORF">GCM10022267_83520</name>
</gene>
<proteinExistence type="predicted"/>
<comment type="caution">
    <text evidence="6">The sequence shown here is derived from an EMBL/GenBank/DDBJ whole genome shotgun (WGS) entry which is preliminary data.</text>
</comment>
<dbReference type="Gene3D" id="1.10.1200.10">
    <property type="entry name" value="ACP-like"/>
    <property type="match status" value="1"/>
</dbReference>
<dbReference type="Gene3D" id="3.40.366.10">
    <property type="entry name" value="Malonyl-Coenzyme A Acyl Carrier Protein, domain 2"/>
    <property type="match status" value="1"/>
</dbReference>
<keyword evidence="7" id="KW-1185">Reference proteome</keyword>
<feature type="domain" description="Carrier" evidence="5">
    <location>
        <begin position="356"/>
        <end position="436"/>
    </location>
</feature>
<dbReference type="SUPFAM" id="SSF52151">
    <property type="entry name" value="FabD/lysophospholipase-like"/>
    <property type="match status" value="1"/>
</dbReference>
<keyword evidence="3" id="KW-0012">Acyltransferase</keyword>
<protein>
    <recommendedName>
        <fullName evidence="1">[acyl-carrier-protein] S-malonyltransferase</fullName>
        <ecNumber evidence="1">2.3.1.39</ecNumber>
    </recommendedName>
</protein>
<dbReference type="InterPro" id="IPR009081">
    <property type="entry name" value="PP-bd_ACP"/>
</dbReference>
<dbReference type="InterPro" id="IPR016036">
    <property type="entry name" value="Malonyl_transacylase_ACP-bd"/>
</dbReference>
<evidence type="ECO:0000313" key="6">
    <source>
        <dbReference type="EMBL" id="GAA3683985.1"/>
    </source>
</evidence>
<dbReference type="RefSeq" id="WP_346136525.1">
    <property type="nucleotide sequence ID" value="NZ_BAABBE010000045.1"/>
</dbReference>
<dbReference type="InterPro" id="IPR001227">
    <property type="entry name" value="Ac_transferase_dom_sf"/>
</dbReference>
<reference evidence="7" key="1">
    <citation type="journal article" date="2019" name="Int. J. Syst. Evol. Microbiol.">
        <title>The Global Catalogue of Microorganisms (GCM) 10K type strain sequencing project: providing services to taxonomists for standard genome sequencing and annotation.</title>
        <authorList>
            <consortium name="The Broad Institute Genomics Platform"/>
            <consortium name="The Broad Institute Genome Sequencing Center for Infectious Disease"/>
            <person name="Wu L."/>
            <person name="Ma J."/>
        </authorList>
    </citation>
    <scope>NUCLEOTIDE SEQUENCE [LARGE SCALE GENOMIC DNA]</scope>
    <source>
        <strain evidence="7">JCM 17494</strain>
    </source>
</reference>
<evidence type="ECO:0000256" key="1">
    <source>
        <dbReference type="ARBA" id="ARBA00013258"/>
    </source>
</evidence>
<accession>A0ABP7CCT5</accession>